<dbReference type="Gene3D" id="1.10.287.1490">
    <property type="match status" value="1"/>
</dbReference>
<keyword evidence="2" id="KW-0812">Transmembrane</keyword>
<feature type="transmembrane region" description="Helical" evidence="2">
    <location>
        <begin position="509"/>
        <end position="542"/>
    </location>
</feature>
<feature type="transmembrane region" description="Helical" evidence="2">
    <location>
        <begin position="461"/>
        <end position="489"/>
    </location>
</feature>
<sequence>MADGKVVIAVDADAKQAQKELDRVTQKVNNLESNIQKMREQRLPLVEQSAQLAAELDKAQAKLQEMKNAQSGVYSAEKIAEQAESVKSLSSRFNDVQKQVEGYDNKINKATTDLNYAKEEAGSLTEQVTNAGNATEKMEKATSKVAESFSRVGKRITNLIRRVLFYSLISRGFSQLRTWLGNVISANDAASAAVGRLKAALMTLTQPILSTAIPALTYLANALATVVASAAEFISLLFGTTFAQSKESAKKLNDEQKAISGVGGAAKKAEKSLAAFDEINKLAGETAAGGGTSSGIAANFEEITSALPNWLSNLAKEINKLAGDLKIKINQLKLDWDNGTIWKSKDAWIIGLSALLGAVLGTMFGGLSGGVIGLLLGAVIGLIGCTFLDKLENPEKAKKIAMVALGALLGAVLGAKFGGLTGAVIGLLLGASIGFTAVQFTEGKFDNWSEADTFNTVVTAILGAIIGAMFGGFAGGVVGLLFGAAISFINVSFQDKLKDAGLAKSDFYTIVNVLGGLILGTMFGGFVGGVVGVFVGLLLSLISVSTDDSLSAQARTKAAAKIKVVLTTIIFALIGTAIAPGVGTLVGGVVGLTLGLAIHWGDVTMDDYDPKKARSGFSGTRVGGFGGNTRSTALQSAMRSVAAPRLASGAVIPPNREFMAVLGDQRSGNNIEAPESLIRKIVREETGGSSRLESLLQTLIEVTREGKVIQVNERELGRVTSRAQANAMRGSGKAVLGY</sequence>
<name>A0A8S5V4R5_9CAUD</name>
<feature type="transmembrane region" description="Helical" evidence="2">
    <location>
        <begin position="370"/>
        <end position="388"/>
    </location>
</feature>
<feature type="transmembrane region" description="Helical" evidence="2">
    <location>
        <begin position="423"/>
        <end position="440"/>
    </location>
</feature>
<keyword evidence="1" id="KW-0175">Coiled coil</keyword>
<evidence type="ECO:0000256" key="2">
    <source>
        <dbReference type="SAM" id="Phobius"/>
    </source>
</evidence>
<keyword evidence="2" id="KW-0472">Membrane</keyword>
<dbReference type="EMBL" id="BK016197">
    <property type="protein sequence ID" value="DAG01693.1"/>
    <property type="molecule type" value="Genomic_DNA"/>
</dbReference>
<evidence type="ECO:0000313" key="3">
    <source>
        <dbReference type="EMBL" id="DAG01693.1"/>
    </source>
</evidence>
<accession>A0A8S5V4R5</accession>
<organism evidence="3">
    <name type="scientific">Siphoviridae sp. ctSMg55</name>
    <dbReference type="NCBI Taxonomy" id="2825509"/>
    <lineage>
        <taxon>Viruses</taxon>
        <taxon>Duplodnaviria</taxon>
        <taxon>Heunggongvirae</taxon>
        <taxon>Uroviricota</taxon>
        <taxon>Caudoviricetes</taxon>
    </lineage>
</organism>
<feature type="transmembrane region" description="Helical" evidence="2">
    <location>
        <begin position="562"/>
        <end position="579"/>
    </location>
</feature>
<protein>
    <submittedName>
        <fullName evidence="3">Minor tail protein</fullName>
    </submittedName>
</protein>
<evidence type="ECO:0000256" key="1">
    <source>
        <dbReference type="SAM" id="Coils"/>
    </source>
</evidence>
<keyword evidence="2" id="KW-1133">Transmembrane helix</keyword>
<reference evidence="3" key="1">
    <citation type="journal article" date="2021" name="Proc. Natl. Acad. Sci. U.S.A.">
        <title>A Catalog of Tens of Thousands of Viruses from Human Metagenomes Reveals Hidden Associations with Chronic Diseases.</title>
        <authorList>
            <person name="Tisza M.J."/>
            <person name="Buck C.B."/>
        </authorList>
    </citation>
    <scope>NUCLEOTIDE SEQUENCE</scope>
    <source>
        <strain evidence="3">CtSMg55</strain>
    </source>
</reference>
<feature type="coiled-coil region" evidence="1">
    <location>
        <begin position="7"/>
        <end position="69"/>
    </location>
</feature>
<proteinExistence type="predicted"/>
<dbReference type="SUPFAM" id="SSF57997">
    <property type="entry name" value="Tropomyosin"/>
    <property type="match status" value="1"/>
</dbReference>